<comment type="caution">
    <text evidence="2">The sequence shown here is derived from an EMBL/GenBank/DDBJ whole genome shotgun (WGS) entry which is preliminary data.</text>
</comment>
<dbReference type="OrthoDB" id="8421172at2"/>
<name>A0A6N7LN85_SINTE</name>
<dbReference type="RefSeq" id="WP_153442460.1">
    <property type="nucleotide sequence ID" value="NZ_JBHUJK010000002.1"/>
</dbReference>
<keyword evidence="1" id="KW-0472">Membrane</keyword>
<keyword evidence="3" id="KW-1185">Reference proteome</keyword>
<feature type="transmembrane region" description="Helical" evidence="1">
    <location>
        <begin position="57"/>
        <end position="77"/>
    </location>
</feature>
<dbReference type="EMBL" id="WITC01000124">
    <property type="protein sequence ID" value="MQX18689.1"/>
    <property type="molecule type" value="Genomic_DNA"/>
</dbReference>
<organism evidence="2 3">
    <name type="scientific">Sinorhizobium terangae</name>
    <dbReference type="NCBI Taxonomy" id="110322"/>
    <lineage>
        <taxon>Bacteria</taxon>
        <taxon>Pseudomonadati</taxon>
        <taxon>Pseudomonadota</taxon>
        <taxon>Alphaproteobacteria</taxon>
        <taxon>Hyphomicrobiales</taxon>
        <taxon>Rhizobiaceae</taxon>
        <taxon>Sinorhizobium/Ensifer group</taxon>
        <taxon>Sinorhizobium</taxon>
    </lineage>
</organism>
<accession>A0A6N7LN85</accession>
<keyword evidence="1" id="KW-0812">Transmembrane</keyword>
<evidence type="ECO:0000313" key="3">
    <source>
        <dbReference type="Proteomes" id="UP000439983"/>
    </source>
</evidence>
<dbReference type="Proteomes" id="UP000439983">
    <property type="component" value="Unassembled WGS sequence"/>
</dbReference>
<gene>
    <name evidence="2" type="ORF">GHK62_29320</name>
</gene>
<keyword evidence="1" id="KW-1133">Transmembrane helix</keyword>
<proteinExistence type="predicted"/>
<sequence length="80" mass="8701">MGFGPARPPMMEDVEEVIARDIKHAEGHGATSEVPLPFLRKLYRVPLAPGRLRHMRGATAIVGLALLAVLFGLIWGWTAA</sequence>
<reference evidence="2 3" key="1">
    <citation type="journal article" date="2013" name="Genome Biol.">
        <title>Comparative genomics of the core and accessory genomes of 48 Sinorhizobium strains comprising five genospecies.</title>
        <authorList>
            <person name="Sugawara M."/>
            <person name="Epstein B."/>
            <person name="Badgley B.D."/>
            <person name="Unno T."/>
            <person name="Xu L."/>
            <person name="Reese J."/>
            <person name="Gyaneshwar P."/>
            <person name="Denny R."/>
            <person name="Mudge J."/>
            <person name="Bharti A.K."/>
            <person name="Farmer A.D."/>
            <person name="May G.D."/>
            <person name="Woodward J.E."/>
            <person name="Medigue C."/>
            <person name="Vallenet D."/>
            <person name="Lajus A."/>
            <person name="Rouy Z."/>
            <person name="Martinez-Vaz B."/>
            <person name="Tiffin P."/>
            <person name="Young N.D."/>
            <person name="Sadowsky M.J."/>
        </authorList>
    </citation>
    <scope>NUCLEOTIDE SEQUENCE [LARGE SCALE GENOMIC DNA]</scope>
    <source>
        <strain evidence="2 3">USDA4894</strain>
    </source>
</reference>
<protein>
    <submittedName>
        <fullName evidence="2">Uncharacterized protein</fullName>
    </submittedName>
</protein>
<evidence type="ECO:0000313" key="2">
    <source>
        <dbReference type="EMBL" id="MQX18689.1"/>
    </source>
</evidence>
<dbReference type="AlphaFoldDB" id="A0A6N7LN85"/>
<evidence type="ECO:0000256" key="1">
    <source>
        <dbReference type="SAM" id="Phobius"/>
    </source>
</evidence>